<organism evidence="5 6">
    <name type="scientific">Streptomyces venezuelae</name>
    <dbReference type="NCBI Taxonomy" id="54571"/>
    <lineage>
        <taxon>Bacteria</taxon>
        <taxon>Bacillati</taxon>
        <taxon>Actinomycetota</taxon>
        <taxon>Actinomycetes</taxon>
        <taxon>Kitasatosporales</taxon>
        <taxon>Streptomycetaceae</taxon>
        <taxon>Streptomyces</taxon>
    </lineage>
</organism>
<dbReference type="GO" id="GO:0003677">
    <property type="term" value="F:DNA binding"/>
    <property type="evidence" value="ECO:0007669"/>
    <property type="project" value="InterPro"/>
</dbReference>
<feature type="domain" description="Type II restriction enzyme NaeI" evidence="4">
    <location>
        <begin position="81"/>
        <end position="311"/>
    </location>
</feature>
<sequence>MAPLPHSPLLVHLGQALRGVPRERSGRQRPVSGGRLVLQEPGEICTNTDLGTHLLSCPEDDAELQAVLGWLRLRDVSGLYTRAIANSVDYVLDGARTGRYDLLSPDVHPGERASVGAKLEYEVLRSLGLPKTRPLDTVITAVPVDIKATVGANWAIPAEAHCQLCICTQIELGRSRHRSWLVRAHRSWLYRGKGNRDGKRGLAAHAREHWSVPLYEWTPLPVNPLTRLTPEQASRVLAKRPGQEQRFTMMFQYLAGHVIPRSVIATVGAGHHDPVRRARNIRKKLAQDGLVLLCGKFPEQRDLAAAQKITLGPEDWVALRMDGEPPHAG</sequence>
<dbReference type="Gene3D" id="1.10.10.10">
    <property type="entry name" value="Winged helix-like DNA-binding domain superfamily/Winged helix DNA-binding domain"/>
    <property type="match status" value="1"/>
</dbReference>
<dbReference type="InterPro" id="IPR015210">
    <property type="entry name" value="NaeI"/>
</dbReference>
<evidence type="ECO:0000256" key="1">
    <source>
        <dbReference type="ARBA" id="ARBA00022722"/>
    </source>
</evidence>
<gene>
    <name evidence="5" type="ORF">DEJ50_11935</name>
</gene>
<keyword evidence="3" id="KW-0378">Hydrolase</keyword>
<dbReference type="Gene3D" id="3.40.600.10">
    <property type="entry name" value="DNA mismatch repair MutH/Restriction endonuclease, type II"/>
    <property type="match status" value="1"/>
</dbReference>
<evidence type="ECO:0000313" key="5">
    <source>
        <dbReference type="EMBL" id="QES48420.1"/>
    </source>
</evidence>
<evidence type="ECO:0000313" key="6">
    <source>
        <dbReference type="Proteomes" id="UP000325211"/>
    </source>
</evidence>
<reference evidence="5 6" key="1">
    <citation type="submission" date="2018-05" db="EMBL/GenBank/DDBJ databases">
        <title>Streptomyces venezuelae.</title>
        <authorList>
            <person name="Kim W."/>
            <person name="Lee N."/>
            <person name="Cho B.-K."/>
        </authorList>
    </citation>
    <scope>NUCLEOTIDE SEQUENCE [LARGE SCALE GENOMIC DNA]</scope>
    <source>
        <strain evidence="5 6">ATCC 21782</strain>
    </source>
</reference>
<accession>A0A5P2D1H4</accession>
<protein>
    <recommendedName>
        <fullName evidence="4">Type II restriction enzyme NaeI domain-containing protein</fullName>
    </recommendedName>
</protein>
<dbReference type="InterPro" id="IPR036388">
    <property type="entry name" value="WH-like_DNA-bd_sf"/>
</dbReference>
<dbReference type="InterPro" id="IPR037057">
    <property type="entry name" value="DNA_rep_MutH/T2_RE_sf"/>
</dbReference>
<evidence type="ECO:0000256" key="3">
    <source>
        <dbReference type="ARBA" id="ARBA00022801"/>
    </source>
</evidence>
<proteinExistence type="predicted"/>
<keyword evidence="2" id="KW-0255">Endonuclease</keyword>
<dbReference type="AlphaFoldDB" id="A0A5P2D1H4"/>
<dbReference type="GO" id="GO:0009307">
    <property type="term" value="P:DNA restriction-modification system"/>
    <property type="evidence" value="ECO:0007669"/>
    <property type="project" value="InterPro"/>
</dbReference>
<name>A0A5P2D1H4_STRVZ</name>
<dbReference type="Pfam" id="PF09126">
    <property type="entry name" value="NaeI"/>
    <property type="match status" value="1"/>
</dbReference>
<dbReference type="GO" id="GO:0009036">
    <property type="term" value="F:type II site-specific deoxyribonuclease activity"/>
    <property type="evidence" value="ECO:0007669"/>
    <property type="project" value="InterPro"/>
</dbReference>
<dbReference type="InterPro" id="IPR011335">
    <property type="entry name" value="Restrct_endonuc-II-like"/>
</dbReference>
<keyword evidence="1" id="KW-0540">Nuclease</keyword>
<dbReference type="EMBL" id="CP029190">
    <property type="protein sequence ID" value="QES48420.1"/>
    <property type="molecule type" value="Genomic_DNA"/>
</dbReference>
<evidence type="ECO:0000259" key="4">
    <source>
        <dbReference type="Pfam" id="PF09126"/>
    </source>
</evidence>
<dbReference type="Proteomes" id="UP000325211">
    <property type="component" value="Chromosome"/>
</dbReference>
<evidence type="ECO:0000256" key="2">
    <source>
        <dbReference type="ARBA" id="ARBA00022759"/>
    </source>
</evidence>
<dbReference type="SUPFAM" id="SSF52980">
    <property type="entry name" value="Restriction endonuclease-like"/>
    <property type="match status" value="1"/>
</dbReference>